<evidence type="ECO:0000313" key="1">
    <source>
        <dbReference type="EMBL" id="KAK1143291.1"/>
    </source>
</evidence>
<evidence type="ECO:0000313" key="2">
    <source>
        <dbReference type="Proteomes" id="UP001177260"/>
    </source>
</evidence>
<gene>
    <name evidence="1" type="ORF">N8T08_006818</name>
</gene>
<dbReference type="EMBL" id="JAOPJF010000041">
    <property type="protein sequence ID" value="KAK1143291.1"/>
    <property type="molecule type" value="Genomic_DNA"/>
</dbReference>
<comment type="caution">
    <text evidence="1">The sequence shown here is derived from an EMBL/GenBank/DDBJ whole genome shotgun (WGS) entry which is preliminary data.</text>
</comment>
<sequence>MGFKGVILTYAREVVVDASKEKATSSEALSEAGKSLPNPSHHPDIEEWGQGVLETVEMVGKGDILALKLTGAGKHTSGSAGSTTTPTSRIRPR</sequence>
<protein>
    <submittedName>
        <fullName evidence="1">Uncharacterized protein</fullName>
    </submittedName>
</protein>
<accession>A0ACC3AZP9</accession>
<reference evidence="1 2" key="1">
    <citation type="journal article" date="2023" name="ACS Omega">
        <title>Identification of the Neoaspergillic Acid Biosynthesis Gene Cluster by Establishing an In Vitro CRISPR-Ribonucleoprotein Genetic System in Aspergillus melleus.</title>
        <authorList>
            <person name="Yuan B."/>
            <person name="Grau M.F."/>
            <person name="Murata R.M."/>
            <person name="Torok T."/>
            <person name="Venkateswaran K."/>
            <person name="Stajich J.E."/>
            <person name="Wang C.C.C."/>
        </authorList>
    </citation>
    <scope>NUCLEOTIDE SEQUENCE [LARGE SCALE GENOMIC DNA]</scope>
    <source>
        <strain evidence="1 2">IMV 1140</strain>
    </source>
</reference>
<proteinExistence type="predicted"/>
<name>A0ACC3AZP9_9EURO</name>
<organism evidence="1 2">
    <name type="scientific">Aspergillus melleus</name>
    <dbReference type="NCBI Taxonomy" id="138277"/>
    <lineage>
        <taxon>Eukaryota</taxon>
        <taxon>Fungi</taxon>
        <taxon>Dikarya</taxon>
        <taxon>Ascomycota</taxon>
        <taxon>Pezizomycotina</taxon>
        <taxon>Eurotiomycetes</taxon>
        <taxon>Eurotiomycetidae</taxon>
        <taxon>Eurotiales</taxon>
        <taxon>Aspergillaceae</taxon>
        <taxon>Aspergillus</taxon>
        <taxon>Aspergillus subgen. Circumdati</taxon>
    </lineage>
</organism>
<dbReference type="Proteomes" id="UP001177260">
    <property type="component" value="Unassembled WGS sequence"/>
</dbReference>
<keyword evidence="2" id="KW-1185">Reference proteome</keyword>